<accession>A0A4P6MTD3</accession>
<dbReference type="Pfam" id="PF13472">
    <property type="entry name" value="Lipase_GDSL_2"/>
    <property type="match status" value="1"/>
</dbReference>
<dbReference type="InterPro" id="IPR013830">
    <property type="entry name" value="SGNH_hydro"/>
</dbReference>
<evidence type="ECO:0000313" key="4">
    <source>
        <dbReference type="Proteomes" id="UP000290408"/>
    </source>
</evidence>
<dbReference type="KEGG" id="jli:EXU32_01600"/>
<reference evidence="3 4" key="1">
    <citation type="submission" date="2019-02" db="EMBL/GenBank/DDBJ databases">
        <title>Genomic data mining of an Antarctic deep-sea actinobacterium, Janibacterlimosus P3-3-X1.</title>
        <authorList>
            <person name="Liao L."/>
            <person name="Chen B."/>
        </authorList>
    </citation>
    <scope>NUCLEOTIDE SEQUENCE [LARGE SCALE GENOMIC DNA]</scope>
    <source>
        <strain evidence="3 4">P3-3-X1</strain>
    </source>
</reference>
<name>A0A4P6MTD3_9MICO</name>
<evidence type="ECO:0000259" key="2">
    <source>
        <dbReference type="Pfam" id="PF13472"/>
    </source>
</evidence>
<dbReference type="EMBL" id="CP036164">
    <property type="protein sequence ID" value="QBF45075.1"/>
    <property type="molecule type" value="Genomic_DNA"/>
</dbReference>
<dbReference type="InterPro" id="IPR051532">
    <property type="entry name" value="Ester_Hydrolysis_Enzymes"/>
</dbReference>
<proteinExistence type="predicted"/>
<feature type="region of interest" description="Disordered" evidence="1">
    <location>
        <begin position="1"/>
        <end position="26"/>
    </location>
</feature>
<dbReference type="Gene3D" id="3.40.50.1110">
    <property type="entry name" value="SGNH hydrolase"/>
    <property type="match status" value="1"/>
</dbReference>
<dbReference type="OrthoDB" id="9786188at2"/>
<dbReference type="AlphaFoldDB" id="A0A4P6MTD3"/>
<dbReference type="PANTHER" id="PTHR30383:SF5">
    <property type="entry name" value="SGNH HYDROLASE-TYPE ESTERASE DOMAIN-CONTAINING PROTEIN"/>
    <property type="match status" value="1"/>
</dbReference>
<dbReference type="InterPro" id="IPR036514">
    <property type="entry name" value="SGNH_hydro_sf"/>
</dbReference>
<dbReference type="CDD" id="cd00229">
    <property type="entry name" value="SGNH_hydrolase"/>
    <property type="match status" value="1"/>
</dbReference>
<gene>
    <name evidence="3" type="ORF">EXU32_01600</name>
</gene>
<evidence type="ECO:0000313" key="3">
    <source>
        <dbReference type="EMBL" id="QBF45075.1"/>
    </source>
</evidence>
<dbReference type="PANTHER" id="PTHR30383">
    <property type="entry name" value="THIOESTERASE 1/PROTEASE 1/LYSOPHOSPHOLIPASE L1"/>
    <property type="match status" value="1"/>
</dbReference>
<evidence type="ECO:0000256" key="1">
    <source>
        <dbReference type="SAM" id="MobiDB-lite"/>
    </source>
</evidence>
<dbReference type="Proteomes" id="UP000290408">
    <property type="component" value="Chromosome"/>
</dbReference>
<keyword evidence="4" id="KW-1185">Reference proteome</keyword>
<sequence length="458" mass="48286">MLSTMSALAREPSPTPTSRVRVPSGPGALVMTASMRQPRERRAVWHDDRMARATRRAGAGLVALTLGLGLLAGCSDDSGEGESATGVAAVESPTVLDPWFDAVRRDDRDAARIVVLGDSVSEGYGLGDHLERRWLDRLQAALRTRLGTPACPTTAGGWHGTTSLVPADYRAPTLPDPLVTGPTVLAPTLGPGGRGLTLKPGGAVTWTVTADSVDVGYRTRFAGGPLQIEVDGVVPAHGRAVPTDTDPRAERAVWSSGDLGPGQHTVTVRNALPTTSSTAATVTDLTPFRGDRDRCVHVLDASRSGVSVQTIAQTPTYLKDSLSLDPDLLLVPLGFNDQRADVPAAQFGRSLDSLVQQARGMGYEGPILLVGWFTPQTEPGRPAWSAYLQQMRARTAHERVSFVDLSAVLPRADPRSRYFIDGLHPSAAGQPLIAASLTEILAPPGELSSTVGSSPDAS</sequence>
<dbReference type="STRING" id="1216970.GCA_001570985_03144"/>
<organism evidence="3 4">
    <name type="scientific">Janibacter limosus</name>
    <dbReference type="NCBI Taxonomy" id="53458"/>
    <lineage>
        <taxon>Bacteria</taxon>
        <taxon>Bacillati</taxon>
        <taxon>Actinomycetota</taxon>
        <taxon>Actinomycetes</taxon>
        <taxon>Micrococcales</taxon>
        <taxon>Intrasporangiaceae</taxon>
        <taxon>Janibacter</taxon>
    </lineage>
</organism>
<dbReference type="SUPFAM" id="SSF52266">
    <property type="entry name" value="SGNH hydrolase"/>
    <property type="match status" value="1"/>
</dbReference>
<feature type="domain" description="SGNH hydrolase-type esterase" evidence="2">
    <location>
        <begin position="286"/>
        <end position="430"/>
    </location>
</feature>
<dbReference type="GO" id="GO:0004622">
    <property type="term" value="F:phosphatidylcholine lysophospholipase activity"/>
    <property type="evidence" value="ECO:0007669"/>
    <property type="project" value="TreeGrafter"/>
</dbReference>
<protein>
    <recommendedName>
        <fullName evidence="2">SGNH hydrolase-type esterase domain-containing protein</fullName>
    </recommendedName>
</protein>